<keyword evidence="2" id="KW-1185">Reference proteome</keyword>
<sequence>MHLPFDLRSKASTDNYITRPGEGFQQEVQQAYDQTNFRDTECQMIKINEDQKVIAHITMAVENYDALKYAQRQEEDKNDGEEAPPSVVEEAHWKLGAPLRRISTQDWETLEAGNPAFRQFESKLTTFLNKILAADDRPSQLLLLHPYQCIYLQYRSLKNWQENRDILRCNPNFYSNPCYDCVVINTQPISFGHIYALFSCQGPLKINHYIALIGKFQATKWKLKTKWDGCRVFEEKEYDFVLLKYLIRGCHMIPAFEKSGKVFDLNDLVDGDTFIRFFLEE</sequence>
<organism evidence="1 2">
    <name type="scientific">Sphaerobolus stellatus (strain SS14)</name>
    <dbReference type="NCBI Taxonomy" id="990650"/>
    <lineage>
        <taxon>Eukaryota</taxon>
        <taxon>Fungi</taxon>
        <taxon>Dikarya</taxon>
        <taxon>Basidiomycota</taxon>
        <taxon>Agaricomycotina</taxon>
        <taxon>Agaricomycetes</taxon>
        <taxon>Phallomycetidae</taxon>
        <taxon>Geastrales</taxon>
        <taxon>Sphaerobolaceae</taxon>
        <taxon>Sphaerobolus</taxon>
    </lineage>
</organism>
<dbReference type="Proteomes" id="UP000054279">
    <property type="component" value="Unassembled WGS sequence"/>
</dbReference>
<accession>A0A0C9VSJ6</accession>
<name>A0A0C9VSJ6_SPHS4</name>
<dbReference type="EMBL" id="KN837112">
    <property type="protein sequence ID" value="KIJ45447.1"/>
    <property type="molecule type" value="Genomic_DNA"/>
</dbReference>
<evidence type="ECO:0000313" key="1">
    <source>
        <dbReference type="EMBL" id="KIJ45447.1"/>
    </source>
</evidence>
<dbReference type="HOGENOM" id="CLU_009122_3_1_1"/>
<proteinExistence type="predicted"/>
<protein>
    <submittedName>
        <fullName evidence="1">Uncharacterized protein</fullName>
    </submittedName>
</protein>
<dbReference type="OrthoDB" id="3239511at2759"/>
<reference evidence="1 2" key="1">
    <citation type="submission" date="2014-06" db="EMBL/GenBank/DDBJ databases">
        <title>Evolutionary Origins and Diversification of the Mycorrhizal Mutualists.</title>
        <authorList>
            <consortium name="DOE Joint Genome Institute"/>
            <consortium name="Mycorrhizal Genomics Consortium"/>
            <person name="Kohler A."/>
            <person name="Kuo A."/>
            <person name="Nagy L.G."/>
            <person name="Floudas D."/>
            <person name="Copeland A."/>
            <person name="Barry K.W."/>
            <person name="Cichocki N."/>
            <person name="Veneault-Fourrey C."/>
            <person name="LaButti K."/>
            <person name="Lindquist E.A."/>
            <person name="Lipzen A."/>
            <person name="Lundell T."/>
            <person name="Morin E."/>
            <person name="Murat C."/>
            <person name="Riley R."/>
            <person name="Ohm R."/>
            <person name="Sun H."/>
            <person name="Tunlid A."/>
            <person name="Henrissat B."/>
            <person name="Grigoriev I.V."/>
            <person name="Hibbett D.S."/>
            <person name="Martin F."/>
        </authorList>
    </citation>
    <scope>NUCLEOTIDE SEQUENCE [LARGE SCALE GENOMIC DNA]</scope>
    <source>
        <strain evidence="1 2">SS14</strain>
    </source>
</reference>
<evidence type="ECO:0000313" key="2">
    <source>
        <dbReference type="Proteomes" id="UP000054279"/>
    </source>
</evidence>
<gene>
    <name evidence="1" type="ORF">M422DRAFT_251224</name>
</gene>
<dbReference type="AlphaFoldDB" id="A0A0C9VSJ6"/>